<keyword evidence="1" id="KW-0677">Repeat</keyword>
<dbReference type="RefSeq" id="WP_164505650.1">
    <property type="nucleotide sequence ID" value="NZ_JBHSSO010000064.1"/>
</dbReference>
<evidence type="ECO:0000256" key="1">
    <source>
        <dbReference type="ARBA" id="ARBA00022737"/>
    </source>
</evidence>
<reference evidence="6" key="1">
    <citation type="journal article" date="2019" name="Int. J. Syst. Evol. Microbiol.">
        <title>The Global Catalogue of Microorganisms (GCM) 10K type strain sequencing project: providing services to taxonomists for standard genome sequencing and annotation.</title>
        <authorList>
            <consortium name="The Broad Institute Genomics Platform"/>
            <consortium name="The Broad Institute Genome Sequencing Center for Infectious Disease"/>
            <person name="Wu L."/>
            <person name="Ma J."/>
        </authorList>
    </citation>
    <scope>NUCLEOTIDE SEQUENCE [LARGE SCALE GENOMIC DNA]</scope>
    <source>
        <strain evidence="6">CCM 8893</strain>
    </source>
</reference>
<dbReference type="Pfam" id="PF03382">
    <property type="entry name" value="DUF285"/>
    <property type="match status" value="1"/>
</dbReference>
<evidence type="ECO:0000313" key="6">
    <source>
        <dbReference type="Proteomes" id="UP001596258"/>
    </source>
</evidence>
<keyword evidence="6" id="KW-1185">Reference proteome</keyword>
<dbReference type="InterPro" id="IPR005046">
    <property type="entry name" value="DUF285"/>
</dbReference>
<evidence type="ECO:0000256" key="2">
    <source>
        <dbReference type="SAM" id="MobiDB-lite"/>
    </source>
</evidence>
<gene>
    <name evidence="5" type="ORF">ACFP1M_08345</name>
</gene>
<evidence type="ECO:0000259" key="3">
    <source>
        <dbReference type="Pfam" id="PF06458"/>
    </source>
</evidence>
<feature type="domain" description="DUF5776" evidence="4">
    <location>
        <begin position="548"/>
        <end position="609"/>
    </location>
</feature>
<organism evidence="5 6">
    <name type="scientific">Levilactobacillus angrenensis</name>
    <dbReference type="NCBI Taxonomy" id="2486020"/>
    <lineage>
        <taxon>Bacteria</taxon>
        <taxon>Bacillati</taxon>
        <taxon>Bacillota</taxon>
        <taxon>Bacilli</taxon>
        <taxon>Lactobacillales</taxon>
        <taxon>Lactobacillaceae</taxon>
        <taxon>Levilactobacillus</taxon>
    </lineage>
</organism>
<feature type="domain" description="MucBP" evidence="3">
    <location>
        <begin position="361"/>
        <end position="424"/>
    </location>
</feature>
<evidence type="ECO:0000313" key="5">
    <source>
        <dbReference type="EMBL" id="MFC6290177.1"/>
    </source>
</evidence>
<dbReference type="InterPro" id="IPR044081">
    <property type="entry name" value="DUF5776"/>
</dbReference>
<sequence length="615" mass="66709">MKISTVGLAVVAGLTLGSVQELGGFSAISLPGIGSMVTAKAATATDAVVDESPVDVDSSDNLLQGCSWKMTADGVLHLKSGTLPIAYTNDQNNTYPPFFNLMNIEANKGYVVTTISFDGSVNAPVNAAFLFGNFLTKAPKIENLNRLDTSQSTDFAYMFYKDQSQNLDVSSLNTSKATDLHGMFMAAKGISGYEHFDTGNVKDVGDLFNSYEAGNGSATVDLSQWDLSKVVPGDGPTLNDRPMAGGFQNMFASSEIKRVDLGNAESFSPTSALEGIFADSTVSEITLNPKDNMNGSGLKGPDETQTGYTGKWENIKDQYIKGEKPTYDTEGLVAMYSPDSSTTPTDNETYIWEPVTTPGNPVTVHYVDQNGKTIQADKQVPGDYGATYNIAPDKIAGYDYVGFKDGSLTGTYDSDAKEVTLTYKKATPTTGGTATEPATDSTSEATSETPEADQPQTNPTNPVAKKNRAITAVKKLGLYRTPNFSKRTRIAYYPKQSRTKRPQFVILGVAQSKNGVKRYLVRDVNHGTKRDGKAGYITAKQAFSNHTYYQSNPKTVKVLARVNGYRNKALKHQVKTYQPGKILHVKKLVHYRLTTRLVLRDGTFVTGNKVKLIMQ</sequence>
<dbReference type="InterPro" id="IPR009459">
    <property type="entry name" value="MucBP_dom"/>
</dbReference>
<dbReference type="EMBL" id="JBHSSO010000064">
    <property type="protein sequence ID" value="MFC6290177.1"/>
    <property type="molecule type" value="Genomic_DNA"/>
</dbReference>
<feature type="compositionally biased region" description="Low complexity" evidence="2">
    <location>
        <begin position="427"/>
        <end position="453"/>
    </location>
</feature>
<feature type="region of interest" description="Disordered" evidence="2">
    <location>
        <begin position="427"/>
        <end position="466"/>
    </location>
</feature>
<dbReference type="Gene3D" id="3.10.20.320">
    <property type="entry name" value="Putative peptidoglycan bound protein (lpxtg motif)"/>
    <property type="match status" value="1"/>
</dbReference>
<dbReference type="Proteomes" id="UP001596258">
    <property type="component" value="Unassembled WGS sequence"/>
</dbReference>
<evidence type="ECO:0000259" key="4">
    <source>
        <dbReference type="Pfam" id="PF19087"/>
    </source>
</evidence>
<dbReference type="Pfam" id="PF19087">
    <property type="entry name" value="DUF5776"/>
    <property type="match status" value="1"/>
</dbReference>
<accession>A0ABW1UC83</accession>
<comment type="caution">
    <text evidence="5">The sequence shown here is derived from an EMBL/GenBank/DDBJ whole genome shotgun (WGS) entry which is preliminary data.</text>
</comment>
<feature type="region of interest" description="Disordered" evidence="2">
    <location>
        <begin position="287"/>
        <end position="309"/>
    </location>
</feature>
<name>A0ABW1UC83_9LACO</name>
<dbReference type="Pfam" id="PF06458">
    <property type="entry name" value="MucBP"/>
    <property type="match status" value="1"/>
</dbReference>
<proteinExistence type="predicted"/>
<protein>
    <submittedName>
        <fullName evidence="5">DUF5776 domain-containing protein</fullName>
    </submittedName>
</protein>